<gene>
    <name evidence="8" type="ORF">NIES23_46180</name>
</gene>
<evidence type="ECO:0000256" key="1">
    <source>
        <dbReference type="ARBA" id="ARBA00000085"/>
    </source>
</evidence>
<name>A0A1Z4KS69_ANAVA</name>
<keyword evidence="6" id="KW-0175">Coiled coil</keyword>
<dbReference type="InterPro" id="IPR004358">
    <property type="entry name" value="Sig_transdc_His_kin-like_C"/>
</dbReference>
<dbReference type="EC" id="2.7.13.3" evidence="2"/>
<dbReference type="GO" id="GO:0000155">
    <property type="term" value="F:phosphorelay sensor kinase activity"/>
    <property type="evidence" value="ECO:0007669"/>
    <property type="project" value="InterPro"/>
</dbReference>
<dbReference type="Gene3D" id="1.10.287.130">
    <property type="match status" value="1"/>
</dbReference>
<evidence type="ECO:0000256" key="6">
    <source>
        <dbReference type="SAM" id="Coils"/>
    </source>
</evidence>
<dbReference type="PRINTS" id="PR00344">
    <property type="entry name" value="BCTRLSENSOR"/>
</dbReference>
<evidence type="ECO:0000259" key="7">
    <source>
        <dbReference type="PROSITE" id="PS50109"/>
    </source>
</evidence>
<evidence type="ECO:0000256" key="5">
    <source>
        <dbReference type="ARBA" id="ARBA00023012"/>
    </source>
</evidence>
<dbReference type="InterPro" id="IPR005467">
    <property type="entry name" value="His_kinase_dom"/>
</dbReference>
<comment type="catalytic activity">
    <reaction evidence="1">
        <text>ATP + protein L-histidine = ADP + protein N-phospho-L-histidine.</text>
        <dbReference type="EC" id="2.7.13.3"/>
    </reaction>
</comment>
<dbReference type="PANTHER" id="PTHR43065">
    <property type="entry name" value="SENSOR HISTIDINE KINASE"/>
    <property type="match status" value="1"/>
</dbReference>
<organism evidence="8 9">
    <name type="scientific">Trichormus variabilis NIES-23</name>
    <dbReference type="NCBI Taxonomy" id="1973479"/>
    <lineage>
        <taxon>Bacteria</taxon>
        <taxon>Bacillati</taxon>
        <taxon>Cyanobacteriota</taxon>
        <taxon>Cyanophyceae</taxon>
        <taxon>Nostocales</taxon>
        <taxon>Nostocaceae</taxon>
        <taxon>Trichormus</taxon>
    </lineage>
</organism>
<evidence type="ECO:0000256" key="4">
    <source>
        <dbReference type="ARBA" id="ARBA00022777"/>
    </source>
</evidence>
<dbReference type="Pfam" id="PF13185">
    <property type="entry name" value="GAF_2"/>
    <property type="match status" value="1"/>
</dbReference>
<dbReference type="SMART" id="SM00065">
    <property type="entry name" value="GAF"/>
    <property type="match status" value="1"/>
</dbReference>
<evidence type="ECO:0000256" key="3">
    <source>
        <dbReference type="ARBA" id="ARBA00022553"/>
    </source>
</evidence>
<dbReference type="Gene3D" id="3.30.565.10">
    <property type="entry name" value="Histidine kinase-like ATPase, C-terminal domain"/>
    <property type="match status" value="1"/>
</dbReference>
<dbReference type="InterPro" id="IPR029016">
    <property type="entry name" value="GAF-like_dom_sf"/>
</dbReference>
<dbReference type="SUPFAM" id="SSF55781">
    <property type="entry name" value="GAF domain-like"/>
    <property type="match status" value="1"/>
</dbReference>
<accession>A0A1Z4KS69</accession>
<keyword evidence="4 8" id="KW-0808">Transferase</keyword>
<dbReference type="Proteomes" id="UP000217507">
    <property type="component" value="Chromosome"/>
</dbReference>
<dbReference type="InterPro" id="IPR003661">
    <property type="entry name" value="HisK_dim/P_dom"/>
</dbReference>
<evidence type="ECO:0000313" key="8">
    <source>
        <dbReference type="EMBL" id="BAY71797.1"/>
    </source>
</evidence>
<sequence length="679" mass="75679">MSAINLKKIFSKKELPLLLQNLVEQIKVAIDVELVDGTKLLSIGEQTSQYRHSIEVSGEIIGWVVGEEQSSIVASLLSFLAKQEAEKKELAKELLERYQEIDLFEDISTQLTRSLDTRQIAQLVLEELSQLMESSAGIILLLSPDKTAFETIGEFGKFFQQNQPQPGKGIIGSIVQSGRAELINNLPADPRIDEQKNVNALICVPLRAKDRILGAIAIGTTKTEAYKAEHLKLVSIFASQTAIAIEKALLYEQSTQATAQAKAQTEKLQQALHELQLAQTKLIQSEKMSSLGQLMAGVAHEINNPVNFICGNLRYVAEYAKDLLHLLHEYQKFLPVAPSEMELDLDNIDLEFIRDDLPKLLDSMKVGTDRIVEIVKSLKNFSRHDEAEMKTVNIQDGIDGTLMILRHRLKAGPNYLEIEVVKDYAQLPVIECYPGQLNQVFMNILANAIDALEESRVSCQLPLVNSKTTHNAQTTTNNPQITIRTEALDDQWVVIRIADNGSGINEDIMGRIYDPFFTTKEVGKGTGLGMAISHQIIVERHHGILKCRSQPGQGTEFWIQIPVNCSAMEIAKEQNRLIVDLKTATLPTPTSELSPTADADGFIPSTTPTFQPTELLLRHTQLIRQLSEQNPGVDTASSEQIYQIFQRNPISLKLYATLLSWFCCSNPTPINHQGNHNHV</sequence>
<feature type="coiled-coil region" evidence="6">
    <location>
        <begin position="258"/>
        <end position="288"/>
    </location>
</feature>
<evidence type="ECO:0000313" key="9">
    <source>
        <dbReference type="Proteomes" id="UP000217507"/>
    </source>
</evidence>
<dbReference type="PROSITE" id="PS50109">
    <property type="entry name" value="HIS_KIN"/>
    <property type="match status" value="1"/>
</dbReference>
<dbReference type="SMART" id="SM00388">
    <property type="entry name" value="HisKA"/>
    <property type="match status" value="1"/>
</dbReference>
<protein>
    <recommendedName>
        <fullName evidence="2">histidine kinase</fullName>
        <ecNumber evidence="2">2.7.13.3</ecNumber>
    </recommendedName>
</protein>
<dbReference type="SMART" id="SM00387">
    <property type="entry name" value="HATPase_c"/>
    <property type="match status" value="1"/>
</dbReference>
<dbReference type="InterPro" id="IPR003018">
    <property type="entry name" value="GAF"/>
</dbReference>
<dbReference type="EMBL" id="AP018216">
    <property type="protein sequence ID" value="BAY71797.1"/>
    <property type="molecule type" value="Genomic_DNA"/>
</dbReference>
<dbReference type="InterPro" id="IPR003594">
    <property type="entry name" value="HATPase_dom"/>
</dbReference>
<dbReference type="Pfam" id="PF02518">
    <property type="entry name" value="HATPase_c"/>
    <property type="match status" value="1"/>
</dbReference>
<dbReference type="Gene3D" id="3.30.450.40">
    <property type="match status" value="1"/>
</dbReference>
<keyword evidence="5" id="KW-0902">Two-component regulatory system</keyword>
<evidence type="ECO:0000256" key="2">
    <source>
        <dbReference type="ARBA" id="ARBA00012438"/>
    </source>
</evidence>
<dbReference type="PANTHER" id="PTHR43065:SF50">
    <property type="entry name" value="HISTIDINE KINASE"/>
    <property type="match status" value="1"/>
</dbReference>
<dbReference type="AlphaFoldDB" id="A0A1Z4KS69"/>
<dbReference type="InterPro" id="IPR036097">
    <property type="entry name" value="HisK_dim/P_sf"/>
</dbReference>
<proteinExistence type="predicted"/>
<dbReference type="SUPFAM" id="SSF55874">
    <property type="entry name" value="ATPase domain of HSP90 chaperone/DNA topoisomerase II/histidine kinase"/>
    <property type="match status" value="1"/>
</dbReference>
<dbReference type="SUPFAM" id="SSF47384">
    <property type="entry name" value="Homodimeric domain of signal transducing histidine kinase"/>
    <property type="match status" value="1"/>
</dbReference>
<feature type="domain" description="Histidine kinase" evidence="7">
    <location>
        <begin position="297"/>
        <end position="565"/>
    </location>
</feature>
<reference evidence="8 9" key="1">
    <citation type="submission" date="2017-06" db="EMBL/GenBank/DDBJ databases">
        <title>Genome sequencing of cyanobaciteial culture collection at National Institute for Environmental Studies (NIES).</title>
        <authorList>
            <person name="Hirose Y."/>
            <person name="Shimura Y."/>
            <person name="Fujisawa T."/>
            <person name="Nakamura Y."/>
            <person name="Kawachi M."/>
        </authorList>
    </citation>
    <scope>NUCLEOTIDE SEQUENCE [LARGE SCALE GENOMIC DNA]</scope>
    <source>
        <strain evidence="8 9">NIES-23</strain>
    </source>
</reference>
<dbReference type="InterPro" id="IPR036890">
    <property type="entry name" value="HATPase_C_sf"/>
</dbReference>
<dbReference type="CDD" id="cd00082">
    <property type="entry name" value="HisKA"/>
    <property type="match status" value="1"/>
</dbReference>
<keyword evidence="4 8" id="KW-0418">Kinase</keyword>
<keyword evidence="3" id="KW-0597">Phosphoprotein</keyword>